<evidence type="ECO:0000256" key="18">
    <source>
        <dbReference type="PIRSR" id="PIRSR613273-3"/>
    </source>
</evidence>
<dbReference type="Gene3D" id="2.20.100.10">
    <property type="entry name" value="Thrombospondin type-1 (TSP1) repeat"/>
    <property type="match status" value="6"/>
</dbReference>
<evidence type="ECO:0000256" key="12">
    <source>
        <dbReference type="ARBA" id="ARBA00023145"/>
    </source>
</evidence>
<feature type="disulfide bond" evidence="18">
    <location>
        <begin position="335"/>
        <end position="416"/>
    </location>
</feature>
<feature type="disulfide bond" evidence="18">
    <location>
        <begin position="519"/>
        <end position="556"/>
    </location>
</feature>
<dbReference type="InterPro" id="IPR002870">
    <property type="entry name" value="Peptidase_M12B_N"/>
</dbReference>
<dbReference type="InterPro" id="IPR001590">
    <property type="entry name" value="Peptidase_M12B"/>
</dbReference>
<feature type="region of interest" description="Disordered" evidence="20">
    <location>
        <begin position="1112"/>
        <end position="1391"/>
    </location>
</feature>
<keyword evidence="3" id="KW-0272">Extracellular matrix</keyword>
<feature type="region of interest" description="Disordered" evidence="20">
    <location>
        <begin position="1567"/>
        <end position="1593"/>
    </location>
</feature>
<dbReference type="CDD" id="cd04273">
    <property type="entry name" value="ZnMc_ADAMTS_like"/>
    <property type="match status" value="1"/>
</dbReference>
<keyword evidence="8" id="KW-0677">Repeat</keyword>
<keyword evidence="12" id="KW-0865">Zymogen</keyword>
<keyword evidence="4" id="KW-0645">Protease</keyword>
<evidence type="ECO:0000313" key="24">
    <source>
        <dbReference type="Proteomes" id="UP000547721"/>
    </source>
</evidence>
<evidence type="ECO:0000256" key="15">
    <source>
        <dbReference type="ARBA" id="ARBA00062682"/>
    </source>
</evidence>
<keyword evidence="7" id="KW-0732">Signal</keyword>
<dbReference type="Gene3D" id="2.60.120.830">
    <property type="match status" value="1"/>
</dbReference>
<feature type="disulfide bond" evidence="18">
    <location>
        <begin position="523"/>
        <end position="561"/>
    </location>
</feature>
<comment type="caution">
    <text evidence="19">Lacks conserved residue(s) required for the propagation of feature annotation.</text>
</comment>
<feature type="compositionally biased region" description="Low complexity" evidence="20">
    <location>
        <begin position="1572"/>
        <end position="1587"/>
    </location>
</feature>
<dbReference type="InterPro" id="IPR050439">
    <property type="entry name" value="ADAMTS_ADAMTS-like"/>
</dbReference>
<dbReference type="GO" id="GO:0046872">
    <property type="term" value="F:metal ion binding"/>
    <property type="evidence" value="ECO:0007669"/>
    <property type="project" value="UniProtKB-KW"/>
</dbReference>
<dbReference type="FunFam" id="2.20.100.10:FF:000006">
    <property type="entry name" value="A disintegrin and metalloproteinase with thrombospondin motifs 1"/>
    <property type="match status" value="1"/>
</dbReference>
<dbReference type="SUPFAM" id="SSF82895">
    <property type="entry name" value="TSP-1 type 1 repeat"/>
    <property type="match status" value="6"/>
</dbReference>
<evidence type="ECO:0000256" key="1">
    <source>
        <dbReference type="ARBA" id="ARBA00004498"/>
    </source>
</evidence>
<feature type="disulfide bond" evidence="18">
    <location>
        <begin position="461"/>
        <end position="491"/>
    </location>
</feature>
<organism evidence="23 24">
    <name type="scientific">Ptilorrhoa leucosticta</name>
    <dbReference type="NCBI Taxonomy" id="449384"/>
    <lineage>
        <taxon>Eukaryota</taxon>
        <taxon>Metazoa</taxon>
        <taxon>Chordata</taxon>
        <taxon>Craniata</taxon>
        <taxon>Vertebrata</taxon>
        <taxon>Euteleostomi</taxon>
        <taxon>Archelosauria</taxon>
        <taxon>Archosauria</taxon>
        <taxon>Dinosauria</taxon>
        <taxon>Saurischia</taxon>
        <taxon>Theropoda</taxon>
        <taxon>Coelurosauria</taxon>
        <taxon>Aves</taxon>
        <taxon>Neognathae</taxon>
        <taxon>Neoaves</taxon>
        <taxon>Telluraves</taxon>
        <taxon>Australaves</taxon>
        <taxon>Passeriformes</taxon>
        <taxon>Corvoidea</taxon>
        <taxon>Cinclosomatidae</taxon>
        <taxon>Ptilorrhoa</taxon>
    </lineage>
</organism>
<dbReference type="PROSITE" id="PS50215">
    <property type="entry name" value="ADAM_MEPRO"/>
    <property type="match status" value="1"/>
</dbReference>
<feature type="region of interest" description="Disordered" evidence="20">
    <location>
        <begin position="136"/>
        <end position="200"/>
    </location>
</feature>
<evidence type="ECO:0000259" key="21">
    <source>
        <dbReference type="PROSITE" id="PS50215"/>
    </source>
</evidence>
<dbReference type="Gene3D" id="3.40.1620.60">
    <property type="match status" value="1"/>
</dbReference>
<feature type="binding site" evidence="17">
    <location>
        <position position="214"/>
    </location>
    <ligand>
        <name>Ca(2+)</name>
        <dbReference type="ChEBI" id="CHEBI:29108"/>
        <label>2</label>
    </ligand>
</feature>
<evidence type="ECO:0000256" key="10">
    <source>
        <dbReference type="ARBA" id="ARBA00022833"/>
    </source>
</evidence>
<keyword evidence="11" id="KW-0482">Metalloprotease</keyword>
<comment type="caution">
    <text evidence="23">The sequence shown here is derived from an EMBL/GenBank/DDBJ whole genome shotgun (WGS) entry which is preliminary data.</text>
</comment>
<protein>
    <submittedName>
        <fullName evidence="23">ATS7 metalloproteinase</fullName>
    </submittedName>
</protein>
<evidence type="ECO:0000313" key="23">
    <source>
        <dbReference type="EMBL" id="NXE39941.1"/>
    </source>
</evidence>
<feature type="compositionally biased region" description="Basic and acidic residues" evidence="20">
    <location>
        <begin position="177"/>
        <end position="195"/>
    </location>
</feature>
<feature type="binding site" description="in inhibited form" evidence="17">
    <location>
        <position position="173"/>
    </location>
    <ligand>
        <name>Zn(2+)</name>
        <dbReference type="ChEBI" id="CHEBI:29105"/>
        <note>catalytic</note>
    </ligand>
</feature>
<feature type="binding site" evidence="17">
    <location>
        <position position="305"/>
    </location>
    <ligand>
        <name>Ca(2+)</name>
        <dbReference type="ChEBI" id="CHEBI:29108"/>
        <label>1</label>
    </ligand>
</feature>
<feature type="disulfide bond" evidence="18">
    <location>
        <begin position="316"/>
        <end position="323"/>
    </location>
</feature>
<accession>A0A7K8MF15</accession>
<feature type="binding site" evidence="17 19">
    <location>
        <position position="367"/>
    </location>
    <ligand>
        <name>Zn(2+)</name>
        <dbReference type="ChEBI" id="CHEBI:29105"/>
        <note>catalytic</note>
    </ligand>
</feature>
<keyword evidence="5" id="KW-0165">Cleavage on pair of basic residues</keyword>
<dbReference type="FunFam" id="2.20.100.10:FF:000005">
    <property type="entry name" value="ADAM metallopeptidase with thrombospondin type 1 motif 9"/>
    <property type="match status" value="2"/>
</dbReference>
<feature type="region of interest" description="Disordered" evidence="20">
    <location>
        <begin position="1083"/>
        <end position="1102"/>
    </location>
</feature>
<feature type="compositionally biased region" description="Polar residues" evidence="20">
    <location>
        <begin position="1121"/>
        <end position="1133"/>
    </location>
</feature>
<comment type="cofactor">
    <cofactor evidence="17">
        <name>Zn(2+)</name>
        <dbReference type="ChEBI" id="CHEBI:29105"/>
    </cofactor>
    <text evidence="17">Binds 1 zinc ion per subunit.</text>
</comment>
<feature type="active site" evidence="16 19">
    <location>
        <position position="358"/>
    </location>
</feature>
<evidence type="ECO:0000256" key="14">
    <source>
        <dbReference type="ARBA" id="ARBA00023180"/>
    </source>
</evidence>
<evidence type="ECO:0000256" key="16">
    <source>
        <dbReference type="PIRSR" id="PIRSR613273-1"/>
    </source>
</evidence>
<sequence>PEPPLPRSGSDIVHPIKVDESGSFLSYDLSHRALHRRSPASRSKLPAFYELQYKGQPLKFNLSLNRHLLAPGFVSERRFGGIAGAKIQPHSYNSCHMIGEVRSRALQGGLAALSTCDGLKGVFRLMNEDYFIEPVSSSPREEGAAQPHRIYKRQVPKDRAEQGRRPPAPQESCGVRESQESLERSERRRERWEQKQHRRRRIRQRSISREKWVETLVVADTKMVEFHGSDNIEKYVLTVMNMVAGLFHHASIGNPINIAIVRLILLEHEEEDLKISHHADNTLKSFCKWQKSINVKGDSHPLHHDVAVLLTRKDICAAMNRPCETLGLSHVAGMCQPHRSCNINEDTGLPLAFTVAHELGHSFGIQHDGSSNDCEPVGKRPFIMSPQLLYDTSPLTWSRCSREYITRFLDRGWGLCLDDPPAREVLDFPLVPPGVLYDVGHQCRLQYGPYSTFCDDMDSVCNTLWCTVGNTCHSKLDAAVDGTACGESKWCFNGECVPVGYRPEAIDGGWSSWSSWASCSRSCGAGVQSAERHCSHPTPKYGGRYCLGERKRFRICNVRRCPPDKPSFRQVQCSQFNPMLYKGKLYKWTPVPNNINPCELHCRPEHEYFAEKLRDAVVDGTPCYDSDASRDVCINGICKNVGCDYEIDSHAVEDRCGVCHGDGSTCHTVHKTFEDSEGLGYVDIGIIPVGAREIRIEEVAEAGNFLALRSEDPEKYFLNGGWTIQWNGDYRVAGTTFTYKRTGNWENLTSPGPTVEPVWIQLLFQETNPGVRYQYTIQRPAESENEIEQPEFLWRFGSWTTCTATCGTGVQRQVVHCVERLAGLVEERFCDALTRPDDQQRTCSEEPCPARWWVGEWQKCSATCGRAGLMKRTVLCIQSVGLDEQRALQPADCQHLAKPDATAPCHPEVPCPSQWAVGNWSECSVTCGNGTQRRPVHCSNSTGAACDPAERPSPERVCSLPQCQKKWDGGNADWSGSGSSSREIFNEIHYIPSNHLAKFNPLIPNIPESNDVNVITEEDFSARKGNVFVDDFYYDYNFINFHEDLSYYPFTEKETKSEEPKPELSTDDMEGPRELPTEALLTTELGGESKGTTTPRHTTAGFLGEEGEDTVLVPHSEHHPPTQSSVSRDSANSHGHPAWDEPHGAVPARTSHGQDAPVHGLAPWGPHPADPVPTGWGSAGVDVSHGPGAPGSGGDGRVSTEGHGTARSAGRGHEDSREMGLAITSDVNGAAPQPTEQHGPHPAVSPPPAGADGAPMRQGGHQPELHTPTAPTSTPSVATTAPPMSLSPATPRPATQLTSSGLTQQHALAPAMPTAPAHSPSAHTAESPLEWGTGGVSQRPDPASPHTDLTSHGTPLSVTAPKEPSPWAIPGTSASSDGGHELSQPTPLSPPLWEKRLEEEEALLPPSTTAAATVKPSWEAGNWSECSATCGVGAVWRPVRCSSGSDGGCAAADRPVPARRCSLRPCSAWRVGNWSKCSRSCGGGTKVRDVHCVDTRDQRLLRPFHCQAVLSQPPARLPCQSAPCLDWYTSSWREVGAGWGHSSFHPLPWQGHLPLCQAAPSPVQPALGHCQGSRGSHSSSGHSVPGPHHSHRKQFLPNIPSIPALWQWEAIPCTPDDPGDAGTDTLLVLLPSPPGVPCERDRLTFAFCQTLRLLGRCHLPTVHVQCCRSCRQHGLLAGPGRDRGDERLSRR</sequence>
<feature type="binding site" evidence="17">
    <location>
        <position position="298"/>
    </location>
    <ligand>
        <name>Ca(2+)</name>
        <dbReference type="ChEBI" id="CHEBI:29108"/>
        <label>2</label>
    </ligand>
</feature>
<keyword evidence="2" id="KW-0964">Secreted</keyword>
<dbReference type="EMBL" id="VWYY01000706">
    <property type="protein sequence ID" value="NXE39941.1"/>
    <property type="molecule type" value="Genomic_DNA"/>
</dbReference>
<feature type="domain" description="PLAC" evidence="22">
    <location>
        <begin position="1634"/>
        <end position="1674"/>
    </location>
</feature>
<dbReference type="FunFam" id="3.40.390.10:FF:000001">
    <property type="entry name" value="A disintegrin and metalloproteinase with thrombospondin motifs 1"/>
    <property type="match status" value="1"/>
</dbReference>
<feature type="compositionally biased region" description="Low complexity" evidence="20">
    <location>
        <begin position="1267"/>
        <end position="1283"/>
    </location>
</feature>
<keyword evidence="13 18" id="KW-1015">Disulfide bond</keyword>
<evidence type="ECO:0000256" key="6">
    <source>
        <dbReference type="ARBA" id="ARBA00022723"/>
    </source>
</evidence>
<dbReference type="InterPro" id="IPR036383">
    <property type="entry name" value="TSP1_rpt_sf"/>
</dbReference>
<keyword evidence="10 17" id="KW-0862">Zinc</keyword>
<evidence type="ECO:0000256" key="19">
    <source>
        <dbReference type="PROSITE-ProRule" id="PRU00276"/>
    </source>
</evidence>
<dbReference type="InterPro" id="IPR010294">
    <property type="entry name" value="ADAMTS_spacer1"/>
</dbReference>
<feature type="compositionally biased region" description="Polar residues" evidence="20">
    <location>
        <begin position="1347"/>
        <end position="1357"/>
    </location>
</feature>
<keyword evidence="6 17" id="KW-0479">Metal-binding</keyword>
<evidence type="ECO:0000259" key="22">
    <source>
        <dbReference type="PROSITE" id="PS50900"/>
    </source>
</evidence>
<dbReference type="Pfam" id="PF19030">
    <property type="entry name" value="TSP1_ADAMTS"/>
    <property type="match status" value="5"/>
</dbReference>
<dbReference type="InterPro" id="IPR000884">
    <property type="entry name" value="TSP1_rpt"/>
</dbReference>
<dbReference type="InterPro" id="IPR010909">
    <property type="entry name" value="PLAC"/>
</dbReference>
<comment type="subcellular location">
    <subcellularLocation>
        <location evidence="1">Secreted</location>
        <location evidence="1">Extracellular space</location>
        <location evidence="1">Extracellular matrix</location>
    </subcellularLocation>
</comment>
<keyword evidence="14" id="KW-0325">Glycoprotein</keyword>
<dbReference type="GO" id="GO:0030198">
    <property type="term" value="P:extracellular matrix organization"/>
    <property type="evidence" value="ECO:0007669"/>
    <property type="project" value="InterPro"/>
</dbReference>
<feature type="binding site" evidence="17">
    <location>
        <position position="214"/>
    </location>
    <ligand>
        <name>Ca(2+)</name>
        <dbReference type="ChEBI" id="CHEBI:29108"/>
        <label>1</label>
    </ligand>
</feature>
<dbReference type="PANTHER" id="PTHR13723:SF142">
    <property type="entry name" value="A DISINTEGRIN AND METALLOPROTEINASE WITH THROMBOSPONDIN MOTIFS 7"/>
    <property type="match status" value="1"/>
</dbReference>
<evidence type="ECO:0000256" key="17">
    <source>
        <dbReference type="PIRSR" id="PIRSR613273-2"/>
    </source>
</evidence>
<feature type="binding site" evidence="17 19">
    <location>
        <position position="361"/>
    </location>
    <ligand>
        <name>Zn(2+)</name>
        <dbReference type="ChEBI" id="CHEBI:29105"/>
        <note>catalytic</note>
    </ligand>
</feature>
<proteinExistence type="predicted"/>
<feature type="region of interest" description="Disordered" evidence="20">
    <location>
        <begin position="1052"/>
        <end position="1074"/>
    </location>
</feature>
<dbReference type="GO" id="GO:0006508">
    <property type="term" value="P:proteolysis"/>
    <property type="evidence" value="ECO:0007669"/>
    <property type="project" value="UniProtKB-KW"/>
</dbReference>
<dbReference type="Pfam" id="PF01421">
    <property type="entry name" value="Reprolysin"/>
    <property type="match status" value="1"/>
</dbReference>
<feature type="non-terminal residue" evidence="23">
    <location>
        <position position="1691"/>
    </location>
</feature>
<keyword evidence="9" id="KW-0378">Hydrolase</keyword>
<comment type="subunit">
    <text evidence="15">Interacts with COMP.</text>
</comment>
<feature type="compositionally biased region" description="Polar residues" evidence="20">
    <location>
        <begin position="1293"/>
        <end position="1306"/>
    </location>
</feature>
<feature type="binding site" evidence="17 19">
    <location>
        <position position="357"/>
    </location>
    <ligand>
        <name>Zn(2+)</name>
        <dbReference type="ChEBI" id="CHEBI:29105"/>
        <note>catalytic</note>
    </ligand>
</feature>
<dbReference type="PRINTS" id="PR01857">
    <property type="entry name" value="ADAMTSFAMILY"/>
</dbReference>
<evidence type="ECO:0000256" key="20">
    <source>
        <dbReference type="SAM" id="MobiDB-lite"/>
    </source>
</evidence>
<keyword evidence="17" id="KW-0106">Calcium</keyword>
<evidence type="ECO:0000256" key="7">
    <source>
        <dbReference type="ARBA" id="ARBA00022729"/>
    </source>
</evidence>
<dbReference type="Gene3D" id="3.40.390.10">
    <property type="entry name" value="Collagenase (Catalytic Domain)"/>
    <property type="match status" value="1"/>
</dbReference>
<feature type="non-terminal residue" evidence="23">
    <location>
        <position position="1"/>
    </location>
</feature>
<dbReference type="Pfam" id="PF00090">
    <property type="entry name" value="TSP_1"/>
    <property type="match status" value="1"/>
</dbReference>
<dbReference type="SMART" id="SM00209">
    <property type="entry name" value="TSP1"/>
    <property type="match status" value="6"/>
</dbReference>
<feature type="binding site" evidence="17">
    <location>
        <position position="419"/>
    </location>
    <ligand>
        <name>Ca(2+)</name>
        <dbReference type="ChEBI" id="CHEBI:29108"/>
        <label>2</label>
    </ligand>
</feature>
<dbReference type="Pfam" id="PF19236">
    <property type="entry name" value="ADAMTS_CR_3"/>
    <property type="match status" value="1"/>
</dbReference>
<keyword evidence="24" id="KW-1185">Reference proteome</keyword>
<dbReference type="FunFam" id="2.60.120.830:FF:000001">
    <property type="entry name" value="A disintegrin and metalloproteinase with thrombospondin motifs 1"/>
    <property type="match status" value="1"/>
</dbReference>
<evidence type="ECO:0000256" key="9">
    <source>
        <dbReference type="ARBA" id="ARBA00022801"/>
    </source>
</evidence>
<evidence type="ECO:0000256" key="11">
    <source>
        <dbReference type="ARBA" id="ARBA00023049"/>
    </source>
</evidence>
<feature type="disulfide bond" evidence="18">
    <location>
        <begin position="443"/>
        <end position="466"/>
    </location>
</feature>
<dbReference type="Pfam" id="PF05986">
    <property type="entry name" value="ADAMTS_spacer1"/>
    <property type="match status" value="1"/>
</dbReference>
<gene>
    <name evidence="23" type="primary">Adamts7</name>
    <name evidence="23" type="ORF">PTILEU_R04170</name>
</gene>
<dbReference type="Pfam" id="PF01562">
    <property type="entry name" value="Pep_M12B_propep"/>
    <property type="match status" value="1"/>
</dbReference>
<evidence type="ECO:0000256" key="4">
    <source>
        <dbReference type="ARBA" id="ARBA00022670"/>
    </source>
</evidence>
<dbReference type="PROSITE" id="PS50900">
    <property type="entry name" value="PLAC"/>
    <property type="match status" value="1"/>
</dbReference>
<feature type="disulfide bond" evidence="18">
    <location>
        <begin position="485"/>
        <end position="496"/>
    </location>
</feature>
<dbReference type="InterPro" id="IPR041645">
    <property type="entry name" value="ADAMTS_CR_2"/>
</dbReference>
<dbReference type="Pfam" id="PF17771">
    <property type="entry name" value="ADAMTS_CR_2"/>
    <property type="match status" value="1"/>
</dbReference>
<dbReference type="SMART" id="SM00608">
    <property type="entry name" value="ACR"/>
    <property type="match status" value="1"/>
</dbReference>
<dbReference type="Proteomes" id="UP000547721">
    <property type="component" value="Unassembled WGS sequence"/>
</dbReference>
<feature type="disulfide bond" evidence="18">
    <location>
        <begin position="374"/>
        <end position="400"/>
    </location>
</feature>
<reference evidence="23 24" key="1">
    <citation type="submission" date="2019-09" db="EMBL/GenBank/DDBJ databases">
        <title>Bird 10,000 Genomes (B10K) Project - Family phase.</title>
        <authorList>
            <person name="Zhang G."/>
        </authorList>
    </citation>
    <scope>NUCLEOTIDE SEQUENCE [LARGE SCALE GENOMIC DNA]</scope>
    <source>
        <strain evidence="23">B10K-CU-031-17</strain>
        <tissue evidence="23">Muscle</tissue>
    </source>
</reference>
<feature type="binding site" evidence="17">
    <location>
        <position position="419"/>
    </location>
    <ligand>
        <name>Ca(2+)</name>
        <dbReference type="ChEBI" id="CHEBI:29108"/>
        <label>1</label>
    </ligand>
</feature>
<evidence type="ECO:0000256" key="3">
    <source>
        <dbReference type="ARBA" id="ARBA00022530"/>
    </source>
</evidence>
<feature type="disulfide bond" evidence="18">
    <location>
        <begin position="287"/>
        <end position="341"/>
    </location>
</feature>
<feature type="binding site" evidence="17">
    <location>
        <position position="298"/>
    </location>
    <ligand>
        <name>Ca(2+)</name>
        <dbReference type="ChEBI" id="CHEBI:29108"/>
        <label>1</label>
    </ligand>
</feature>
<evidence type="ECO:0000256" key="8">
    <source>
        <dbReference type="ARBA" id="ARBA00022737"/>
    </source>
</evidence>
<feature type="domain" description="Peptidase M12B" evidence="21">
    <location>
        <begin position="211"/>
        <end position="421"/>
    </location>
</feature>
<dbReference type="PANTHER" id="PTHR13723">
    <property type="entry name" value="ADAMTS A DISINTEGRIN AND METALLOPROTEASE WITH THROMBOSPONDIN MOTIFS PROTEASE"/>
    <property type="match status" value="1"/>
</dbReference>
<dbReference type="GO" id="GO:0004222">
    <property type="term" value="F:metalloendopeptidase activity"/>
    <property type="evidence" value="ECO:0007669"/>
    <property type="project" value="InterPro"/>
</dbReference>
<dbReference type="GO" id="GO:0031012">
    <property type="term" value="C:extracellular matrix"/>
    <property type="evidence" value="ECO:0007669"/>
    <property type="project" value="TreeGrafter"/>
</dbReference>
<feature type="disulfide bond" evidence="18">
    <location>
        <begin position="534"/>
        <end position="546"/>
    </location>
</feature>
<dbReference type="InterPro" id="IPR024079">
    <property type="entry name" value="MetalloPept_cat_dom_sf"/>
</dbReference>
<evidence type="ECO:0000256" key="2">
    <source>
        <dbReference type="ARBA" id="ARBA00022525"/>
    </source>
</evidence>
<feature type="binding site" evidence="17">
    <location>
        <position position="416"/>
    </location>
    <ligand>
        <name>Ca(2+)</name>
        <dbReference type="ChEBI" id="CHEBI:29108"/>
        <label>1</label>
    </ligand>
</feature>
<dbReference type="InterPro" id="IPR006586">
    <property type="entry name" value="ADAM_Cys-rich"/>
</dbReference>
<dbReference type="InterPro" id="IPR013273">
    <property type="entry name" value="ADAMTS/ADAMTS-like"/>
</dbReference>
<dbReference type="FunFam" id="3.40.1620.60:FF:000004">
    <property type="entry name" value="A disintegrin and metalloproteinase with thrombospondin motifs 12"/>
    <property type="match status" value="1"/>
</dbReference>
<evidence type="ECO:0000256" key="13">
    <source>
        <dbReference type="ARBA" id="ARBA00023157"/>
    </source>
</evidence>
<dbReference type="InterPro" id="IPR045371">
    <property type="entry name" value="ADAMTS_CR_3"/>
</dbReference>
<feature type="disulfide bond" evidence="18">
    <location>
        <begin position="454"/>
        <end position="472"/>
    </location>
</feature>
<feature type="compositionally biased region" description="Basic and acidic residues" evidence="20">
    <location>
        <begin position="155"/>
        <end position="164"/>
    </location>
</feature>
<evidence type="ECO:0000256" key="5">
    <source>
        <dbReference type="ARBA" id="ARBA00022685"/>
    </source>
</evidence>
<dbReference type="PROSITE" id="PS50092">
    <property type="entry name" value="TSP1"/>
    <property type="match status" value="6"/>
</dbReference>
<name>A0A7K8MF15_9CORV</name>
<dbReference type="SUPFAM" id="SSF55486">
    <property type="entry name" value="Metalloproteases ('zincins'), catalytic domain"/>
    <property type="match status" value="1"/>
</dbReference>